<dbReference type="EMBL" id="QRHQ01000019">
    <property type="protein sequence ID" value="RHF89517.1"/>
    <property type="molecule type" value="Genomic_DNA"/>
</dbReference>
<evidence type="ECO:0000313" key="2">
    <source>
        <dbReference type="Proteomes" id="UP000283485"/>
    </source>
</evidence>
<dbReference type="Proteomes" id="UP000283485">
    <property type="component" value="Unassembled WGS sequence"/>
</dbReference>
<dbReference type="AlphaFoldDB" id="A0A414R954"/>
<organism evidence="1 2">
    <name type="scientific">Phocaeicola plebeius</name>
    <dbReference type="NCBI Taxonomy" id="310297"/>
    <lineage>
        <taxon>Bacteria</taxon>
        <taxon>Pseudomonadati</taxon>
        <taxon>Bacteroidota</taxon>
        <taxon>Bacteroidia</taxon>
        <taxon>Bacteroidales</taxon>
        <taxon>Bacteroidaceae</taxon>
        <taxon>Phocaeicola</taxon>
    </lineage>
</organism>
<reference evidence="1 2" key="1">
    <citation type="submission" date="2018-08" db="EMBL/GenBank/DDBJ databases">
        <title>A genome reference for cultivated species of the human gut microbiota.</title>
        <authorList>
            <person name="Zou Y."/>
            <person name="Xue W."/>
            <person name="Luo G."/>
        </authorList>
    </citation>
    <scope>NUCLEOTIDE SEQUENCE [LARGE SCALE GENOMIC DNA]</scope>
    <source>
        <strain evidence="1 2">AM23-23</strain>
    </source>
</reference>
<dbReference type="RefSeq" id="WP_118211771.1">
    <property type="nucleotide sequence ID" value="NZ_JAQDLO010000032.1"/>
</dbReference>
<sequence>MSVTETERNYKEFKKLRKQGLLIGEAAKKLGLNRQTGGRYEKRLRAEPLPKAVAHLEKRILQMSQNPESSINDLVKLADALSKIKACE</sequence>
<accession>A0A414R954</accession>
<name>A0A414R954_9BACT</name>
<evidence type="ECO:0008006" key="3">
    <source>
        <dbReference type="Google" id="ProtNLM"/>
    </source>
</evidence>
<evidence type="ECO:0000313" key="1">
    <source>
        <dbReference type="EMBL" id="RHF89517.1"/>
    </source>
</evidence>
<gene>
    <name evidence="1" type="ORF">DW653_10495</name>
</gene>
<comment type="caution">
    <text evidence="1">The sequence shown here is derived from an EMBL/GenBank/DDBJ whole genome shotgun (WGS) entry which is preliminary data.</text>
</comment>
<proteinExistence type="predicted"/>
<protein>
    <recommendedName>
        <fullName evidence="3">XRE family transcriptional regulator</fullName>
    </recommendedName>
</protein>